<evidence type="ECO:0000313" key="3">
    <source>
        <dbReference type="EMBL" id="KAJ8037694.1"/>
    </source>
</evidence>
<proteinExistence type="predicted"/>
<evidence type="ECO:0000256" key="2">
    <source>
        <dbReference type="ARBA" id="ARBA00022737"/>
    </source>
</evidence>
<reference evidence="3" key="1">
    <citation type="submission" date="2021-10" db="EMBL/GenBank/DDBJ databases">
        <title>Tropical sea cucumber genome reveals ecological adaptation and Cuvierian tubules defense mechanism.</title>
        <authorList>
            <person name="Chen T."/>
        </authorList>
    </citation>
    <scope>NUCLEOTIDE SEQUENCE</scope>
    <source>
        <strain evidence="3">Nanhai2018</strain>
        <tissue evidence="3">Muscle</tissue>
    </source>
</reference>
<dbReference type="OrthoDB" id="4691307at2759"/>
<dbReference type="InterPro" id="IPR003591">
    <property type="entry name" value="Leu-rich_rpt_typical-subtyp"/>
</dbReference>
<accession>A0A9Q1H982</accession>
<dbReference type="InterPro" id="IPR032675">
    <property type="entry name" value="LRR_dom_sf"/>
</dbReference>
<organism evidence="3 4">
    <name type="scientific">Holothuria leucospilota</name>
    <name type="common">Black long sea cucumber</name>
    <name type="synonym">Mertensiothuria leucospilota</name>
    <dbReference type="NCBI Taxonomy" id="206669"/>
    <lineage>
        <taxon>Eukaryota</taxon>
        <taxon>Metazoa</taxon>
        <taxon>Echinodermata</taxon>
        <taxon>Eleutherozoa</taxon>
        <taxon>Echinozoa</taxon>
        <taxon>Holothuroidea</taxon>
        <taxon>Aspidochirotacea</taxon>
        <taxon>Aspidochirotida</taxon>
        <taxon>Holothuriidae</taxon>
        <taxon>Holothuria</taxon>
    </lineage>
</organism>
<gene>
    <name evidence="3" type="ORF">HOLleu_18582</name>
</gene>
<dbReference type="Proteomes" id="UP001152320">
    <property type="component" value="Chromosome 8"/>
</dbReference>
<dbReference type="Gene3D" id="3.80.10.10">
    <property type="entry name" value="Ribonuclease Inhibitor"/>
    <property type="match status" value="2"/>
</dbReference>
<evidence type="ECO:0000256" key="1">
    <source>
        <dbReference type="ARBA" id="ARBA00022614"/>
    </source>
</evidence>
<keyword evidence="4" id="KW-1185">Reference proteome</keyword>
<evidence type="ECO:0000313" key="4">
    <source>
        <dbReference type="Proteomes" id="UP001152320"/>
    </source>
</evidence>
<dbReference type="SMART" id="SM00369">
    <property type="entry name" value="LRR_TYP"/>
    <property type="match status" value="4"/>
</dbReference>
<name>A0A9Q1H982_HOLLE</name>
<dbReference type="SUPFAM" id="SSF52058">
    <property type="entry name" value="L domain-like"/>
    <property type="match status" value="1"/>
</dbReference>
<keyword evidence="1" id="KW-0433">Leucine-rich repeat</keyword>
<dbReference type="EMBL" id="JAIZAY010000008">
    <property type="protein sequence ID" value="KAJ8037694.1"/>
    <property type="molecule type" value="Genomic_DNA"/>
</dbReference>
<keyword evidence="2" id="KW-0677">Repeat</keyword>
<protein>
    <submittedName>
        <fullName evidence="3">Leucine-rich repeats and immunoglobulin-like domains protein 2</fullName>
    </submittedName>
</protein>
<dbReference type="AlphaFoldDB" id="A0A9Q1H982"/>
<dbReference type="InterPro" id="IPR001611">
    <property type="entry name" value="Leu-rich_rpt"/>
</dbReference>
<comment type="caution">
    <text evidence="3">The sequence shown here is derived from an EMBL/GenBank/DDBJ whole genome shotgun (WGS) entry which is preliminary data.</text>
</comment>
<dbReference type="Pfam" id="PF13855">
    <property type="entry name" value="LRR_8"/>
    <property type="match status" value="1"/>
</dbReference>
<dbReference type="PROSITE" id="PS51450">
    <property type="entry name" value="LRR"/>
    <property type="match status" value="1"/>
</dbReference>
<sequence>MECKQVEYFINVIFILIIYKIRISSSSCKCSGSTIDCSRLKLTRMTWSNREECNETLSTEKVVLDFSHNQISLTGERILPLEDVETIDLSYNNIDQLLGFGQSTLHSYLSNLVLSHNSIKSIKENDLQSLSSLKLLDVSYNRILCIEEGTFSFLFRLEYLDLSWNHLTTFAMHCPDSIEVLYFNNNRLHTFILEGTCNFKELDLTSNNFSTFPETDDSWKGNIYFGGNPEVCKSLEEREDVYTNIQCEILVKFKAGNLKGRMVRSN</sequence>
<dbReference type="PANTHER" id="PTHR45617">
    <property type="entry name" value="LEUCINE RICH REPEAT FAMILY PROTEIN"/>
    <property type="match status" value="1"/>
</dbReference>